<dbReference type="AlphaFoldDB" id="A0A3Q9HE66"/>
<dbReference type="InterPro" id="IPR004328">
    <property type="entry name" value="BRO1_dom"/>
</dbReference>
<proteinExistence type="evidence at transcript level"/>
<evidence type="ECO:0000259" key="3">
    <source>
        <dbReference type="PROSITE" id="PS51180"/>
    </source>
</evidence>
<dbReference type="Pfam" id="PF13949">
    <property type="entry name" value="ALIX_LYPXL_bnd"/>
    <property type="match status" value="1"/>
</dbReference>
<feature type="coiled-coil region" evidence="1">
    <location>
        <begin position="618"/>
        <end position="648"/>
    </location>
</feature>
<dbReference type="Gene3D" id="1.20.140.50">
    <property type="entry name" value="alix/aip1 like domains"/>
    <property type="match status" value="1"/>
</dbReference>
<dbReference type="InterPro" id="IPR025304">
    <property type="entry name" value="ALIX_V_dom"/>
</dbReference>
<dbReference type="PANTHER" id="PTHR23030">
    <property type="entry name" value="PCD6 INTERACTING PROTEIN-RELATED"/>
    <property type="match status" value="1"/>
</dbReference>
<dbReference type="SMART" id="SM01041">
    <property type="entry name" value="BRO1"/>
    <property type="match status" value="1"/>
</dbReference>
<gene>
    <name evidence="4" type="primary">Alix</name>
</gene>
<dbReference type="InterPro" id="IPR038499">
    <property type="entry name" value="BRO1_sf"/>
</dbReference>
<dbReference type="Gene3D" id="1.25.40.280">
    <property type="entry name" value="alix/aip1 like domains"/>
    <property type="match status" value="1"/>
</dbReference>
<feature type="region of interest" description="Disordered" evidence="2">
    <location>
        <begin position="849"/>
        <end position="873"/>
    </location>
</feature>
<organism evidence="4">
    <name type="scientific">Hirudo medicinalis</name>
    <name type="common">Medicinal leech</name>
    <dbReference type="NCBI Taxonomy" id="6421"/>
    <lineage>
        <taxon>Eukaryota</taxon>
        <taxon>Metazoa</taxon>
        <taxon>Spiralia</taxon>
        <taxon>Lophotrochozoa</taxon>
        <taxon>Annelida</taxon>
        <taxon>Clitellata</taxon>
        <taxon>Hirudinea</taxon>
        <taxon>Hirudinida</taxon>
        <taxon>Hirudiniformes</taxon>
        <taxon>Hirudinidae</taxon>
        <taxon>Hirudo</taxon>
    </lineage>
</organism>
<feature type="domain" description="BRO1" evidence="3">
    <location>
        <begin position="6"/>
        <end position="397"/>
    </location>
</feature>
<dbReference type="FunFam" id="1.25.40.280:FF:000001">
    <property type="entry name" value="programmed cell death 6-interacting protein-like isoform X1"/>
    <property type="match status" value="1"/>
</dbReference>
<feature type="compositionally biased region" description="Low complexity" evidence="2">
    <location>
        <begin position="860"/>
        <end position="873"/>
    </location>
</feature>
<evidence type="ECO:0000313" key="4">
    <source>
        <dbReference type="EMBL" id="AZR37515.1"/>
    </source>
</evidence>
<dbReference type="Gene3D" id="1.20.120.560">
    <property type="entry name" value="alix/aip1 in complex with the ypdl late domain"/>
    <property type="match status" value="1"/>
</dbReference>
<sequence length="873" mass="97014">MASHGVFLAIPTKRTWEVDFVKPLKSFIQETYGAAGNAEDHNAALNELNKLRNTIISKASDRHESALEAIYRYYDQLAVIEGKFPISENQVRINFKWQDAFDKESLFGGKKILSISSGVYEKACVLFNVAAIQSQVAETQNLGNDESLRLAAKLFQQASGVLAYMRLSVVPGIQCDPTPDLQPDTLNALSHLMLAQAQDCFARKAMNDKMKPAVTAKLAMQCSDFYSEALKLLQLDSIRQLWPKEWTNSAAGKQSGYHAAAEFYQSQVAKESKDFGEEIARLRHCKELILASEMRSGAQFIFQDLQKKITKSLAEAEKDNDFIYHARVPDISSLTPIGKAVVAKSMPITVPLSKQFKDLFEKIVPLAVHQSVVACENRRMLIVNSEIGRLRDATQLLNSILASLNLPAAIEDLGGQEIPKSMSAKAAEIKQYGGFDCLEKLINDLPGLLQRNKEILDESDRMLNEEEASDTQLRNQFRERWNRTPSSKLTESIRSEASKYRTIINNAIDADAVVRERFSKHRDDIMLLSQSDGCIQSSLPSSGPNASLQNHPAVLELRSLLKNVENIKSTRDQLENEIKNAPLNDMAGQFLSALLKDGAIDEESLSLQKLDSIYGTMRERVSENIRGQEDLLQKIQAANNKFSEAKVQNTSGVAREEKLKSLASAYDSFTELKGNLEEGTKFYNDLTVILVKFQSKVSDFCFARKTEKEELLKDLSAGIARQSTAPTPVAPAYQKPEAPVATPRSSIPQASAGQELPPPQAAANYPGQPQVPPYPSSFSVPYTAFRTSAGQELPPPQASANYPGQHQVPPYPTSFSSMPYPASQAPLPNTYNPYYQPCPQAYPPQAYAQYNPAYPPQYPNYPAQQQYPSYQPR</sequence>
<keyword evidence="1" id="KW-0175">Coiled coil</keyword>
<dbReference type="EMBL" id="MK060007">
    <property type="protein sequence ID" value="AZR37515.1"/>
    <property type="molecule type" value="mRNA"/>
</dbReference>
<evidence type="ECO:0000256" key="2">
    <source>
        <dbReference type="SAM" id="MobiDB-lite"/>
    </source>
</evidence>
<feature type="region of interest" description="Disordered" evidence="2">
    <location>
        <begin position="788"/>
        <end position="807"/>
    </location>
</feature>
<accession>A0A3Q9HE66</accession>
<feature type="compositionally biased region" description="Polar residues" evidence="2">
    <location>
        <begin position="743"/>
        <end position="752"/>
    </location>
</feature>
<dbReference type="Pfam" id="PF03097">
    <property type="entry name" value="BRO1"/>
    <property type="match status" value="1"/>
</dbReference>
<dbReference type="PROSITE" id="PS51180">
    <property type="entry name" value="BRO1"/>
    <property type="match status" value="1"/>
</dbReference>
<dbReference type="CDD" id="cd09235">
    <property type="entry name" value="V_Alix"/>
    <property type="match status" value="1"/>
</dbReference>
<dbReference type="GO" id="GO:0000281">
    <property type="term" value="P:mitotic cytokinesis"/>
    <property type="evidence" value="ECO:0007669"/>
    <property type="project" value="TreeGrafter"/>
</dbReference>
<name>A0A3Q9HE66_HIRME</name>
<reference evidence="4" key="1">
    <citation type="journal article" date="2018" name="Int. J. Mol. Sci.">
        <title>Medicinal Leech CNS as a Model for Exosome Studies in the Crosstalk between Microglia and Neurons.</title>
        <authorList>
            <person name="Raffo-Romero A."/>
            <person name="Arab T."/>
            <person name="Al-Amri I.S."/>
            <person name="Le Marrec-Croq F."/>
            <person name="Van Camp C."/>
            <person name="Lemaire Q."/>
            <person name="Salzet M."/>
            <person name="Vizioli J."/>
            <person name="Sautiere P.E."/>
            <person name="Lefebvre C."/>
        </authorList>
    </citation>
    <scope>NUCLEOTIDE SEQUENCE</scope>
</reference>
<evidence type="ECO:0000256" key="1">
    <source>
        <dbReference type="SAM" id="Coils"/>
    </source>
</evidence>
<protein>
    <submittedName>
        <fullName evidence="4">Alg-2-Interacting Protein X</fullName>
    </submittedName>
</protein>
<feature type="region of interest" description="Disordered" evidence="2">
    <location>
        <begin position="723"/>
        <end position="770"/>
    </location>
</feature>
<dbReference type="PANTHER" id="PTHR23030:SF39">
    <property type="entry name" value="PROGRAMMED CELL DEATH 6-INTERACTING PROTEIN"/>
    <property type="match status" value="1"/>
</dbReference>
<dbReference type="CDD" id="cd09240">
    <property type="entry name" value="BRO1_Alix"/>
    <property type="match status" value="1"/>
</dbReference>
<dbReference type="GO" id="GO:0005768">
    <property type="term" value="C:endosome"/>
    <property type="evidence" value="ECO:0007669"/>
    <property type="project" value="TreeGrafter"/>
</dbReference>
<feature type="coiled-coil region" evidence="1">
    <location>
        <begin position="557"/>
        <end position="584"/>
    </location>
</feature>